<dbReference type="Pfam" id="PF00528">
    <property type="entry name" value="BPD_transp_1"/>
    <property type="match status" value="1"/>
</dbReference>
<gene>
    <name evidence="10" type="ORF">PSRA_1629</name>
</gene>
<dbReference type="AlphaFoldDB" id="A0A261ERA1"/>
<evidence type="ECO:0000256" key="3">
    <source>
        <dbReference type="ARBA" id="ARBA00022475"/>
    </source>
</evidence>
<comment type="caution">
    <text evidence="10">The sequence shown here is derived from an EMBL/GenBank/DDBJ whole genome shotgun (WGS) entry which is preliminary data.</text>
</comment>
<dbReference type="EMBL" id="MWWR01000019">
    <property type="protein sequence ID" value="OZG49380.1"/>
    <property type="molecule type" value="Genomic_DNA"/>
</dbReference>
<evidence type="ECO:0000256" key="4">
    <source>
        <dbReference type="ARBA" id="ARBA00022692"/>
    </source>
</evidence>
<dbReference type="InterPro" id="IPR000515">
    <property type="entry name" value="MetI-like"/>
</dbReference>
<feature type="domain" description="ABC transmembrane type-1" evidence="9">
    <location>
        <begin position="19"/>
        <end position="217"/>
    </location>
</feature>
<evidence type="ECO:0000259" key="9">
    <source>
        <dbReference type="PROSITE" id="PS50928"/>
    </source>
</evidence>
<keyword evidence="6 8" id="KW-1133">Transmembrane helix</keyword>
<dbReference type="Gene3D" id="1.10.3720.10">
    <property type="entry name" value="MetI-like"/>
    <property type="match status" value="1"/>
</dbReference>
<protein>
    <submittedName>
        <fullName evidence="10">ABC transporter permease</fullName>
    </submittedName>
</protein>
<organism evidence="10 11">
    <name type="scientific">Pseudoscardovia radai</name>
    <dbReference type="NCBI Taxonomy" id="987066"/>
    <lineage>
        <taxon>Bacteria</taxon>
        <taxon>Bacillati</taxon>
        <taxon>Actinomycetota</taxon>
        <taxon>Actinomycetes</taxon>
        <taxon>Bifidobacteriales</taxon>
        <taxon>Bifidobacteriaceae</taxon>
        <taxon>Pseudoscardovia</taxon>
    </lineage>
</organism>
<dbReference type="SUPFAM" id="SSF161098">
    <property type="entry name" value="MetI-like"/>
    <property type="match status" value="1"/>
</dbReference>
<proteinExistence type="inferred from homology"/>
<keyword evidence="3" id="KW-1003">Cell membrane</keyword>
<accession>A0A261ERA1</accession>
<evidence type="ECO:0000256" key="8">
    <source>
        <dbReference type="RuleBase" id="RU363032"/>
    </source>
</evidence>
<feature type="transmembrane region" description="Helical" evidence="8">
    <location>
        <begin position="23"/>
        <end position="45"/>
    </location>
</feature>
<dbReference type="GO" id="GO:0043190">
    <property type="term" value="C:ATP-binding cassette (ABC) transporter complex"/>
    <property type="evidence" value="ECO:0007669"/>
    <property type="project" value="InterPro"/>
</dbReference>
<dbReference type="OrthoDB" id="92598at2"/>
<dbReference type="GO" id="GO:0022857">
    <property type="term" value="F:transmembrane transporter activity"/>
    <property type="evidence" value="ECO:0007669"/>
    <property type="project" value="InterPro"/>
</dbReference>
<reference evidence="10 11" key="1">
    <citation type="journal article" date="2017" name="BMC Genomics">
        <title>Comparative genomic and phylogenomic analyses of the Bifidobacteriaceae family.</title>
        <authorList>
            <person name="Lugli G.A."/>
            <person name="Milani C."/>
            <person name="Turroni F."/>
            <person name="Duranti S."/>
            <person name="Mancabelli L."/>
            <person name="Mangifesta M."/>
            <person name="Ferrario C."/>
            <person name="Modesto M."/>
            <person name="Mattarelli P."/>
            <person name="Jiri K."/>
            <person name="van Sinderen D."/>
            <person name="Ventura M."/>
        </authorList>
    </citation>
    <scope>NUCLEOTIDE SEQUENCE [LARGE SCALE GENOMIC DNA]</scope>
    <source>
        <strain evidence="10 11">DSM 24742</strain>
    </source>
</reference>
<dbReference type="PANTHER" id="PTHR30614">
    <property type="entry name" value="MEMBRANE COMPONENT OF AMINO ACID ABC TRANSPORTER"/>
    <property type="match status" value="1"/>
</dbReference>
<evidence type="ECO:0000313" key="10">
    <source>
        <dbReference type="EMBL" id="OZG49380.1"/>
    </source>
</evidence>
<evidence type="ECO:0000256" key="5">
    <source>
        <dbReference type="ARBA" id="ARBA00022970"/>
    </source>
</evidence>
<dbReference type="Proteomes" id="UP000216725">
    <property type="component" value="Unassembled WGS sequence"/>
</dbReference>
<evidence type="ECO:0000313" key="11">
    <source>
        <dbReference type="Proteomes" id="UP000216725"/>
    </source>
</evidence>
<dbReference type="InterPro" id="IPR010065">
    <property type="entry name" value="AA_ABC_transptr_permease_3TM"/>
</dbReference>
<dbReference type="InterPro" id="IPR043429">
    <property type="entry name" value="ArtM/GltK/GlnP/TcyL/YhdX-like"/>
</dbReference>
<dbReference type="CDD" id="cd06261">
    <property type="entry name" value="TM_PBP2"/>
    <property type="match status" value="1"/>
</dbReference>
<dbReference type="PROSITE" id="PS50928">
    <property type="entry name" value="ABC_TM1"/>
    <property type="match status" value="1"/>
</dbReference>
<keyword evidence="11" id="KW-1185">Reference proteome</keyword>
<sequence length="232" mass="25798">METPSQIVAKVFPGIVAHIPQTLLYWFLPSVLALFLGALLCWARVSSRRNPLYWICTVSISFFRGTPGIVQIYIVFFGLPKLIWAIGYDVSDWTAGVYFIIATTLNLSCFMAETLRGGYLALDRGQVEAGLSIGFNRAQNFIHVIAPQTLKVALLNIKNLEIDMLKDTSVAYTIGAVEIMGYANRMISLRSGVGQLWILGTAAVVYFVMCAVLEVVFNLATRRISRYEEAAR</sequence>
<dbReference type="PANTHER" id="PTHR30614:SF0">
    <property type="entry name" value="L-CYSTINE TRANSPORT SYSTEM PERMEASE PROTEIN TCYL"/>
    <property type="match status" value="1"/>
</dbReference>
<dbReference type="InterPro" id="IPR035906">
    <property type="entry name" value="MetI-like_sf"/>
</dbReference>
<comment type="subcellular location">
    <subcellularLocation>
        <location evidence="1 8">Cell membrane</location>
        <topology evidence="1 8">Multi-pass membrane protein</topology>
    </subcellularLocation>
</comment>
<evidence type="ECO:0000256" key="7">
    <source>
        <dbReference type="ARBA" id="ARBA00023136"/>
    </source>
</evidence>
<keyword evidence="2 8" id="KW-0813">Transport</keyword>
<feature type="transmembrane region" description="Helical" evidence="8">
    <location>
        <begin position="52"/>
        <end position="76"/>
    </location>
</feature>
<keyword evidence="4 8" id="KW-0812">Transmembrane</keyword>
<comment type="similarity">
    <text evidence="8">Belongs to the binding-protein-dependent transport system permease family.</text>
</comment>
<feature type="transmembrane region" description="Helical" evidence="8">
    <location>
        <begin position="196"/>
        <end position="217"/>
    </location>
</feature>
<evidence type="ECO:0000256" key="6">
    <source>
        <dbReference type="ARBA" id="ARBA00022989"/>
    </source>
</evidence>
<dbReference type="GO" id="GO:0006865">
    <property type="term" value="P:amino acid transport"/>
    <property type="evidence" value="ECO:0007669"/>
    <property type="project" value="UniProtKB-KW"/>
</dbReference>
<dbReference type="NCBIfam" id="TIGR01726">
    <property type="entry name" value="HEQRo_perm_3TM"/>
    <property type="match status" value="1"/>
</dbReference>
<evidence type="ECO:0000256" key="1">
    <source>
        <dbReference type="ARBA" id="ARBA00004651"/>
    </source>
</evidence>
<keyword evidence="7 8" id="KW-0472">Membrane</keyword>
<dbReference type="RefSeq" id="WP_094661424.1">
    <property type="nucleotide sequence ID" value="NZ_JBKZBO010000044.1"/>
</dbReference>
<evidence type="ECO:0000256" key="2">
    <source>
        <dbReference type="ARBA" id="ARBA00022448"/>
    </source>
</evidence>
<keyword evidence="5" id="KW-0029">Amino-acid transport</keyword>
<name>A0A261ERA1_9BIFI</name>